<dbReference type="Proteomes" id="UP001266305">
    <property type="component" value="Unassembled WGS sequence"/>
</dbReference>
<dbReference type="PANTHER" id="PTHR14139:SF5">
    <property type="entry name" value="CALSYNTENIN-3"/>
    <property type="match status" value="1"/>
</dbReference>
<dbReference type="SUPFAM" id="SSF49313">
    <property type="entry name" value="Cadherin-like"/>
    <property type="match status" value="1"/>
</dbReference>
<keyword evidence="4" id="KW-0472">Membrane</keyword>
<dbReference type="Gene3D" id="2.60.40.60">
    <property type="entry name" value="Cadherins"/>
    <property type="match status" value="1"/>
</dbReference>
<dbReference type="PANTHER" id="PTHR14139">
    <property type="entry name" value="CALSYNTENIN"/>
    <property type="match status" value="1"/>
</dbReference>
<comment type="caution">
    <text evidence="10">The sequence shown here is derived from an EMBL/GenBank/DDBJ whole genome shotgun (WGS) entry which is preliminary data.</text>
</comment>
<keyword evidence="5" id="KW-0325">Glycoprotein</keyword>
<evidence type="ECO:0000256" key="7">
    <source>
        <dbReference type="ARBA" id="ARBA00046399"/>
    </source>
</evidence>
<evidence type="ECO:0000256" key="5">
    <source>
        <dbReference type="ARBA" id="ARBA00023180"/>
    </source>
</evidence>
<keyword evidence="3" id="KW-0256">Endoplasmic reticulum</keyword>
<dbReference type="InterPro" id="IPR002126">
    <property type="entry name" value="Cadherin-like_dom"/>
</dbReference>
<comment type="subunit">
    <text evidence="7">Interacts (via cadherin domains) with both alpha and beta isoforms of neurexins (NRXN1, NRXN2 and NRXN3). Directly interacts with APBA2. Forms a tripartite complex with APBA2 and APP. Interacts with low affinity with KLC1. Interacts with SLC23A2/SVCT2.</text>
</comment>
<protein>
    <submittedName>
        <fullName evidence="10">Calsyntenin-3</fullName>
    </submittedName>
</protein>
<keyword evidence="11" id="KW-1185">Reference proteome</keyword>
<evidence type="ECO:0000256" key="8">
    <source>
        <dbReference type="PROSITE-ProRule" id="PRU00043"/>
    </source>
</evidence>
<evidence type="ECO:0000256" key="6">
    <source>
        <dbReference type="ARBA" id="ARBA00046243"/>
    </source>
</evidence>
<feature type="domain" description="Cadherin" evidence="9">
    <location>
        <begin position="70"/>
        <end position="170"/>
    </location>
</feature>
<dbReference type="EMBL" id="JASSZA010000009">
    <property type="protein sequence ID" value="KAK2101558.1"/>
    <property type="molecule type" value="Genomic_DNA"/>
</dbReference>
<comment type="subcellular location">
    <subcellularLocation>
        <location evidence="2">Endoplasmic reticulum</location>
    </subcellularLocation>
    <subcellularLocation>
        <location evidence="1">Golgi apparatus membrane</location>
        <topology evidence="1">Single-pass membrane protein</topology>
    </subcellularLocation>
</comment>
<evidence type="ECO:0000313" key="10">
    <source>
        <dbReference type="EMBL" id="KAK2101558.1"/>
    </source>
</evidence>
<dbReference type="PROSITE" id="PS50268">
    <property type="entry name" value="CADHERIN_2"/>
    <property type="match status" value="1"/>
</dbReference>
<evidence type="ECO:0000256" key="4">
    <source>
        <dbReference type="ARBA" id="ARBA00023136"/>
    </source>
</evidence>
<evidence type="ECO:0000313" key="11">
    <source>
        <dbReference type="Proteomes" id="UP001266305"/>
    </source>
</evidence>
<organism evidence="10 11">
    <name type="scientific">Saguinus oedipus</name>
    <name type="common">Cotton-top tamarin</name>
    <name type="synonym">Oedipomidas oedipus</name>
    <dbReference type="NCBI Taxonomy" id="9490"/>
    <lineage>
        <taxon>Eukaryota</taxon>
        <taxon>Metazoa</taxon>
        <taxon>Chordata</taxon>
        <taxon>Craniata</taxon>
        <taxon>Vertebrata</taxon>
        <taxon>Euteleostomi</taxon>
        <taxon>Mammalia</taxon>
        <taxon>Eutheria</taxon>
        <taxon>Euarchontoglires</taxon>
        <taxon>Primates</taxon>
        <taxon>Haplorrhini</taxon>
        <taxon>Platyrrhini</taxon>
        <taxon>Cebidae</taxon>
        <taxon>Callitrichinae</taxon>
        <taxon>Saguinus</taxon>
    </lineage>
</organism>
<proteinExistence type="predicted"/>
<keyword evidence="8" id="KW-0106">Calcium</keyword>
<accession>A0ABQ9UYK4</accession>
<dbReference type="Pfam" id="PF00028">
    <property type="entry name" value="Cadherin"/>
    <property type="match status" value="1"/>
</dbReference>
<dbReference type="InterPro" id="IPR015919">
    <property type="entry name" value="Cadherin-like_sf"/>
</dbReference>
<evidence type="ECO:0000256" key="1">
    <source>
        <dbReference type="ARBA" id="ARBA00004194"/>
    </source>
</evidence>
<dbReference type="CDD" id="cd11304">
    <property type="entry name" value="Cadherin_repeat"/>
    <property type="match status" value="1"/>
</dbReference>
<comment type="function">
    <text evidence="6">Postsynaptic adhesion molecule that binds to presynaptic neurexins to mediate both excitatory and inhibitory synapse formation. Promotes synapse development by acting as a cell adhesion molecule at the postsynaptic membrane, which associates with both neurexin-alpha and neurexin-beta proteins at the presynaptic membrane. Regulates the balance between excitatory and inhibitory synapses by inhibiting formation of excitatory parallel-fiber synapses and promoting formation of inhibitory synapses in the same neuron. May also be involved in ascorbate (vitamin C) uptake via its interaction with SLC23A2/SVCT2. Complex formation with APBA2 and APP, stabilizes APP metabolism and enhances APBA2-mediated suppression of beta-APP40 secretion, due to the retardation of intracellular APP maturation.</text>
</comment>
<evidence type="ECO:0000256" key="3">
    <source>
        <dbReference type="ARBA" id="ARBA00022824"/>
    </source>
</evidence>
<dbReference type="PRINTS" id="PR00205">
    <property type="entry name" value="CADHERIN"/>
</dbReference>
<sequence>MGVPYRGCTSVCRIEAVPRCTVLRLYLSVLHGGYSSVYRVYSCTEVLAQCTEATVHVRVNDVNEFAPVFVERLYRAAVTEGKLYDRILRVEAVDGDCSPQYSQICYYEILTPNTPFLIDNDGNIENTEKLQYSGERLYKFTVTAYDCGKKRAADDAEVEIQVKPTCKPSWQGWNKRIEYAPGAGSLALFPGIRLETCDEPLWNIQATIELQTSHVAKGCDRDNYSERALRKLCGACAPSTA</sequence>
<reference evidence="10 11" key="1">
    <citation type="submission" date="2023-05" db="EMBL/GenBank/DDBJ databases">
        <title>B98-5 Cell Line De Novo Hybrid Assembly: An Optical Mapping Approach.</title>
        <authorList>
            <person name="Kananen K."/>
            <person name="Auerbach J.A."/>
            <person name="Kautto E."/>
            <person name="Blachly J.S."/>
        </authorList>
    </citation>
    <scope>NUCLEOTIDE SEQUENCE [LARGE SCALE GENOMIC DNA]</scope>
    <source>
        <strain evidence="10">B95-8</strain>
        <tissue evidence="10">Cell line</tissue>
    </source>
</reference>
<gene>
    <name evidence="10" type="primary">CLSTN3_2</name>
    <name evidence="10" type="ORF">P7K49_019224</name>
</gene>
<name>A0ABQ9UYK4_SAGOE</name>
<evidence type="ECO:0000256" key="2">
    <source>
        <dbReference type="ARBA" id="ARBA00004240"/>
    </source>
</evidence>
<evidence type="ECO:0000259" key="9">
    <source>
        <dbReference type="PROSITE" id="PS50268"/>
    </source>
</evidence>